<dbReference type="EMBL" id="JANJQO010000550">
    <property type="protein sequence ID" value="KAJ2976713.1"/>
    <property type="molecule type" value="Genomic_DNA"/>
</dbReference>
<evidence type="ECO:0000313" key="1">
    <source>
        <dbReference type="EMBL" id="KAJ2976713.1"/>
    </source>
</evidence>
<organism evidence="1 2">
    <name type="scientific">Zarea fungicola</name>
    <dbReference type="NCBI Taxonomy" id="93591"/>
    <lineage>
        <taxon>Eukaryota</taxon>
        <taxon>Fungi</taxon>
        <taxon>Dikarya</taxon>
        <taxon>Ascomycota</taxon>
        <taxon>Pezizomycotina</taxon>
        <taxon>Sordariomycetes</taxon>
        <taxon>Hypocreomycetidae</taxon>
        <taxon>Hypocreales</taxon>
        <taxon>Cordycipitaceae</taxon>
        <taxon>Zarea</taxon>
    </lineage>
</organism>
<keyword evidence="2" id="KW-1185">Reference proteome</keyword>
<proteinExistence type="predicted"/>
<comment type="caution">
    <text evidence="1">The sequence shown here is derived from an EMBL/GenBank/DDBJ whole genome shotgun (WGS) entry which is preliminary data.</text>
</comment>
<reference evidence="1" key="1">
    <citation type="submission" date="2022-08" db="EMBL/GenBank/DDBJ databases">
        <title>Genome Sequence of Lecanicillium fungicola.</title>
        <authorList>
            <person name="Buettner E."/>
        </authorList>
    </citation>
    <scope>NUCLEOTIDE SEQUENCE</scope>
    <source>
        <strain evidence="1">Babe33</strain>
    </source>
</reference>
<gene>
    <name evidence="1" type="ORF">NQ176_g4787</name>
</gene>
<name>A0ACC1NE80_9HYPO</name>
<evidence type="ECO:0000313" key="2">
    <source>
        <dbReference type="Proteomes" id="UP001143910"/>
    </source>
</evidence>
<accession>A0ACC1NE80</accession>
<sequence length="86" mass="9512">MEKANNWLAVPTSLLSAGRTSKFARALAGVSLFLFIILFYSLGIGHGPATSRRGPFGAGRDSPESQRAKREEFLQLCERAWDLFHS</sequence>
<dbReference type="Proteomes" id="UP001143910">
    <property type="component" value="Unassembled WGS sequence"/>
</dbReference>
<protein>
    <submittedName>
        <fullName evidence="1">Uncharacterized protein</fullName>
    </submittedName>
</protein>